<evidence type="ECO:0008006" key="3">
    <source>
        <dbReference type="Google" id="ProtNLM"/>
    </source>
</evidence>
<reference evidence="2" key="1">
    <citation type="journal article" date="2010" name="Environ. Microbiol.">
        <title>The genome of Syntrophomonas wolfei: new insights into syntrophic metabolism and biohydrogen production.</title>
        <authorList>
            <person name="Sieber J.R."/>
            <person name="Sims D.R."/>
            <person name="Han C."/>
            <person name="Kim E."/>
            <person name="Lykidis A."/>
            <person name="Lapidus A.L."/>
            <person name="McDonnald E."/>
            <person name="Rohlin L."/>
            <person name="Culley D.E."/>
            <person name="Gunsalus R."/>
            <person name="McInerney M.J."/>
        </authorList>
    </citation>
    <scope>NUCLEOTIDE SEQUENCE [LARGE SCALE GENOMIC DNA]</scope>
    <source>
        <strain evidence="2">DSM 2245B / Goettingen</strain>
    </source>
</reference>
<proteinExistence type="predicted"/>
<dbReference type="InterPro" id="IPR029058">
    <property type="entry name" value="AB_hydrolase_fold"/>
</dbReference>
<dbReference type="RefSeq" id="WP_011639683.1">
    <property type="nucleotide sequence ID" value="NC_008346.1"/>
</dbReference>
<evidence type="ECO:0000313" key="2">
    <source>
        <dbReference type="Proteomes" id="UP000001968"/>
    </source>
</evidence>
<protein>
    <recommendedName>
        <fullName evidence="3">DUF2920 domain-containing protein</fullName>
    </recommendedName>
</protein>
<sequence length="418" mass="47201">MRETVNLTLEAHPDIELGRERRPLEAFLTFPEAGINEDTGIFLLIDGLGGRANSQYQSDELRPFVADTFNCVAVGVNYFGIARNEVLNITPEFLYNFNRIYGLNLSLESFKLVQGEDDIYRVIAEAVIGRGITSVDVRCQPTLETGRGEYQSWGFLPAIDCLQVVGEVLKTYPLNPGRIMAYGSGYGGYIALLLGKFAPHTFSVIMERGAYCRSELKHIACGEVMEEDYIYSFAIRFSDLRFTIAAGSKNPWTIEDELSLAYFSDSHRRIRSLLAEGPRMVSPTRYYILHAEDDDIVPVADKDLLVERLRDYAPVYYQRVPGSGGEREVLDDSVVKEENGKENGAKELFPLLDLNKASDRDLLQCLSQVEQDESIPEKRDTDFTLNSRYVFDCGEKHYEFSFADSYGLQVTLRDKPGI</sequence>
<dbReference type="Gene3D" id="3.40.50.1820">
    <property type="entry name" value="alpha/beta hydrolase"/>
    <property type="match status" value="1"/>
</dbReference>
<name>Q0B0D0_SYNWW</name>
<dbReference type="SUPFAM" id="SSF53474">
    <property type="entry name" value="alpha/beta-Hydrolases"/>
    <property type="match status" value="1"/>
</dbReference>
<evidence type="ECO:0000313" key="1">
    <source>
        <dbReference type="EMBL" id="ABI67574.1"/>
    </source>
</evidence>
<dbReference type="KEGG" id="swo:Swol_0222"/>
<dbReference type="ESTHER" id="synww-q0b0d0">
    <property type="family name" value="Duf_2920"/>
</dbReference>
<dbReference type="InterPro" id="IPR022605">
    <property type="entry name" value="DUF2920"/>
</dbReference>
<keyword evidence="2" id="KW-1185">Reference proteome</keyword>
<dbReference type="Proteomes" id="UP000001968">
    <property type="component" value="Chromosome"/>
</dbReference>
<dbReference type="EMBL" id="CP000448">
    <property type="protein sequence ID" value="ABI67574.1"/>
    <property type="molecule type" value="Genomic_DNA"/>
</dbReference>
<gene>
    <name evidence="1" type="ordered locus">Swol_0222</name>
</gene>
<dbReference type="eggNOG" id="COG1073">
    <property type="taxonomic scope" value="Bacteria"/>
</dbReference>
<dbReference type="Pfam" id="PF11144">
    <property type="entry name" value="DUF2920"/>
    <property type="match status" value="1"/>
</dbReference>
<dbReference type="AlphaFoldDB" id="Q0B0D0"/>
<accession>Q0B0D0</accession>
<dbReference type="STRING" id="335541.Swol_0222"/>
<dbReference type="HOGENOM" id="CLU_657089_0_0_9"/>
<organism evidence="1 2">
    <name type="scientific">Syntrophomonas wolfei subsp. wolfei (strain DSM 2245B / Goettingen)</name>
    <dbReference type="NCBI Taxonomy" id="335541"/>
    <lineage>
        <taxon>Bacteria</taxon>
        <taxon>Bacillati</taxon>
        <taxon>Bacillota</taxon>
        <taxon>Clostridia</taxon>
        <taxon>Eubacteriales</taxon>
        <taxon>Syntrophomonadaceae</taxon>
        <taxon>Syntrophomonas</taxon>
    </lineage>
</organism>